<dbReference type="GO" id="GO:0003735">
    <property type="term" value="F:structural constituent of ribosome"/>
    <property type="evidence" value="ECO:0007669"/>
    <property type="project" value="InterPro"/>
</dbReference>
<feature type="non-terminal residue" evidence="3">
    <location>
        <position position="155"/>
    </location>
</feature>
<name>A0A8S3YZ46_9EUPU</name>
<dbReference type="EMBL" id="CAJHNH020001289">
    <property type="protein sequence ID" value="CAG5122443.1"/>
    <property type="molecule type" value="Genomic_DNA"/>
</dbReference>
<gene>
    <name evidence="3" type="ORF">CUNI_LOCUS8001</name>
</gene>
<evidence type="ECO:0000256" key="1">
    <source>
        <dbReference type="ARBA" id="ARBA00022980"/>
    </source>
</evidence>
<protein>
    <submittedName>
        <fullName evidence="3">Uncharacterized protein</fullName>
    </submittedName>
</protein>
<accession>A0A8S3YZ46</accession>
<evidence type="ECO:0000313" key="3">
    <source>
        <dbReference type="EMBL" id="CAG5122443.1"/>
    </source>
</evidence>
<keyword evidence="2" id="KW-0687">Ribonucleoprotein</keyword>
<dbReference type="AlphaFoldDB" id="A0A8S3YZ46"/>
<comment type="caution">
    <text evidence="3">The sequence shown here is derived from an EMBL/GenBank/DDBJ whole genome shotgun (WGS) entry which is preliminary data.</text>
</comment>
<dbReference type="InterPro" id="IPR036967">
    <property type="entry name" value="Ribosomal_uS11_sf"/>
</dbReference>
<dbReference type="OrthoDB" id="1932324at2759"/>
<evidence type="ECO:0000313" key="4">
    <source>
        <dbReference type="Proteomes" id="UP000678393"/>
    </source>
</evidence>
<evidence type="ECO:0000256" key="2">
    <source>
        <dbReference type="ARBA" id="ARBA00023274"/>
    </source>
</evidence>
<dbReference type="GO" id="GO:0006412">
    <property type="term" value="P:translation"/>
    <property type="evidence" value="ECO:0007669"/>
    <property type="project" value="InterPro"/>
</dbReference>
<dbReference type="Gene3D" id="3.30.420.80">
    <property type="entry name" value="Ribosomal protein S11"/>
    <property type="match status" value="1"/>
</dbReference>
<dbReference type="GO" id="GO:0005840">
    <property type="term" value="C:ribosome"/>
    <property type="evidence" value="ECO:0007669"/>
    <property type="project" value="UniProtKB-KW"/>
</dbReference>
<keyword evidence="1" id="KW-0689">Ribosomal protein</keyword>
<proteinExistence type="predicted"/>
<reference evidence="3" key="1">
    <citation type="submission" date="2021-04" db="EMBL/GenBank/DDBJ databases">
        <authorList>
            <consortium name="Molecular Ecology Group"/>
        </authorList>
    </citation>
    <scope>NUCLEOTIDE SEQUENCE</scope>
</reference>
<dbReference type="Proteomes" id="UP000678393">
    <property type="component" value="Unassembled WGS sequence"/>
</dbReference>
<keyword evidence="4" id="KW-1185">Reference proteome</keyword>
<dbReference type="GO" id="GO:1990904">
    <property type="term" value="C:ribonucleoprotein complex"/>
    <property type="evidence" value="ECO:0007669"/>
    <property type="project" value="UniProtKB-KW"/>
</dbReference>
<sequence length="155" mass="17375">HIFGCCRQLSTSNKHFTDRQYKDYAASRVVKKLAVAKKRTGQTYQAPSKDYYHKLLQLMNGQHFGGEKVLSASTSEWAILCCTDHYASIVTGKILALVFLKLTSLVLQAFKEANIALTEPAVIEAEYRPGINYDKYRDSPSLYEMGTRVDTLGGT</sequence>
<organism evidence="3 4">
    <name type="scientific">Candidula unifasciata</name>
    <dbReference type="NCBI Taxonomy" id="100452"/>
    <lineage>
        <taxon>Eukaryota</taxon>
        <taxon>Metazoa</taxon>
        <taxon>Spiralia</taxon>
        <taxon>Lophotrochozoa</taxon>
        <taxon>Mollusca</taxon>
        <taxon>Gastropoda</taxon>
        <taxon>Heterobranchia</taxon>
        <taxon>Euthyneura</taxon>
        <taxon>Panpulmonata</taxon>
        <taxon>Eupulmonata</taxon>
        <taxon>Stylommatophora</taxon>
        <taxon>Helicina</taxon>
        <taxon>Helicoidea</taxon>
        <taxon>Geomitridae</taxon>
        <taxon>Candidula</taxon>
    </lineage>
</organism>